<dbReference type="InterPro" id="IPR041472">
    <property type="entry name" value="BL00235/CARNS1_N"/>
</dbReference>
<evidence type="ECO:0000256" key="4">
    <source>
        <dbReference type="PROSITE-ProRule" id="PRU00409"/>
    </source>
</evidence>
<accession>A0A6I8LXV0</accession>
<dbReference type="Pfam" id="PF18130">
    <property type="entry name" value="ATPgrasp_N"/>
    <property type="match status" value="1"/>
</dbReference>
<dbReference type="Gene3D" id="3.40.50.20">
    <property type="match status" value="1"/>
</dbReference>
<feature type="domain" description="ATP-grasp" evidence="5">
    <location>
        <begin position="110"/>
        <end position="315"/>
    </location>
</feature>
<evidence type="ECO:0000256" key="1">
    <source>
        <dbReference type="ARBA" id="ARBA00022598"/>
    </source>
</evidence>
<evidence type="ECO:0000256" key="3">
    <source>
        <dbReference type="ARBA" id="ARBA00022840"/>
    </source>
</evidence>
<evidence type="ECO:0000256" key="2">
    <source>
        <dbReference type="ARBA" id="ARBA00022741"/>
    </source>
</evidence>
<dbReference type="AlphaFoldDB" id="A0A6I8LXV0"/>
<keyword evidence="3 4" id="KW-0067">ATP-binding</keyword>
<organism evidence="6 7">
    <name type="scientific">Amycolatopsis camponoti</name>
    <dbReference type="NCBI Taxonomy" id="2606593"/>
    <lineage>
        <taxon>Bacteria</taxon>
        <taxon>Bacillati</taxon>
        <taxon>Actinomycetota</taxon>
        <taxon>Actinomycetes</taxon>
        <taxon>Pseudonocardiales</taxon>
        <taxon>Pseudonocardiaceae</taxon>
        <taxon>Amycolatopsis</taxon>
    </lineage>
</organism>
<dbReference type="InterPro" id="IPR013815">
    <property type="entry name" value="ATP_grasp_subdomain_1"/>
</dbReference>
<dbReference type="InterPro" id="IPR040570">
    <property type="entry name" value="LAL_C2"/>
</dbReference>
<name>A0A6I8LXV0_9PSEU</name>
<dbReference type="GO" id="GO:0016874">
    <property type="term" value="F:ligase activity"/>
    <property type="evidence" value="ECO:0007669"/>
    <property type="project" value="UniProtKB-KW"/>
</dbReference>
<dbReference type="SUPFAM" id="SSF56059">
    <property type="entry name" value="Glutathione synthetase ATP-binding domain-like"/>
    <property type="match status" value="1"/>
</dbReference>
<protein>
    <recommendedName>
        <fullName evidence="5">ATP-grasp domain-containing protein</fullName>
    </recommendedName>
</protein>
<dbReference type="EMBL" id="CABVGP010000002">
    <property type="protein sequence ID" value="VVJ20435.1"/>
    <property type="molecule type" value="Genomic_DNA"/>
</dbReference>
<dbReference type="RefSeq" id="WP_155545541.1">
    <property type="nucleotide sequence ID" value="NZ_CABVGP010000002.1"/>
</dbReference>
<dbReference type="PROSITE" id="PS50975">
    <property type="entry name" value="ATP_GRASP"/>
    <property type="match status" value="1"/>
</dbReference>
<dbReference type="Pfam" id="PF18603">
    <property type="entry name" value="LAL_C2"/>
    <property type="match status" value="1"/>
</dbReference>
<evidence type="ECO:0000259" key="5">
    <source>
        <dbReference type="PROSITE" id="PS50975"/>
    </source>
</evidence>
<dbReference type="Pfam" id="PF13535">
    <property type="entry name" value="ATP-grasp_4"/>
    <property type="match status" value="1"/>
</dbReference>
<proteinExistence type="predicted"/>
<keyword evidence="2 4" id="KW-0547">Nucleotide-binding</keyword>
<gene>
    <name evidence="6" type="ORF">AA23TX_05456</name>
</gene>
<evidence type="ECO:0000313" key="6">
    <source>
        <dbReference type="EMBL" id="VVJ20435.1"/>
    </source>
</evidence>
<dbReference type="Proteomes" id="UP000399805">
    <property type="component" value="Unassembled WGS sequence"/>
</dbReference>
<keyword evidence="1" id="KW-0436">Ligase</keyword>
<dbReference type="GO" id="GO:0005524">
    <property type="term" value="F:ATP binding"/>
    <property type="evidence" value="ECO:0007669"/>
    <property type="project" value="UniProtKB-UniRule"/>
</dbReference>
<keyword evidence="7" id="KW-1185">Reference proteome</keyword>
<dbReference type="GO" id="GO:0046872">
    <property type="term" value="F:metal ion binding"/>
    <property type="evidence" value="ECO:0007669"/>
    <property type="project" value="InterPro"/>
</dbReference>
<reference evidence="6 7" key="1">
    <citation type="submission" date="2019-09" db="EMBL/GenBank/DDBJ databases">
        <authorList>
            <person name="Leyn A S."/>
        </authorList>
    </citation>
    <scope>NUCLEOTIDE SEQUENCE [LARGE SCALE GENOMIC DNA]</scope>
    <source>
        <strain evidence="6">AA231_1</strain>
    </source>
</reference>
<dbReference type="PANTHER" id="PTHR43585:SF2">
    <property type="entry name" value="ATP-GRASP ENZYME FSQD"/>
    <property type="match status" value="1"/>
</dbReference>
<dbReference type="Gene3D" id="3.30.470.20">
    <property type="entry name" value="ATP-grasp fold, B domain"/>
    <property type="match status" value="1"/>
</dbReference>
<evidence type="ECO:0000313" key="7">
    <source>
        <dbReference type="Proteomes" id="UP000399805"/>
    </source>
</evidence>
<dbReference type="InterPro" id="IPR011761">
    <property type="entry name" value="ATP-grasp"/>
</dbReference>
<dbReference type="InterPro" id="IPR052032">
    <property type="entry name" value="ATP-dep_AA_Ligase"/>
</dbReference>
<dbReference type="Gene3D" id="3.30.1490.20">
    <property type="entry name" value="ATP-grasp fold, A domain"/>
    <property type="match status" value="1"/>
</dbReference>
<dbReference type="PANTHER" id="PTHR43585">
    <property type="entry name" value="FUMIPYRROLE BIOSYNTHESIS PROTEIN C"/>
    <property type="match status" value="1"/>
</dbReference>
<sequence length="415" mass="43845">MAPRILLIGGNPKHFHAAKAAGLEVVYCQNPDEFKPEYGPLVVGALLADYTDWETFRPLVEAAHRAWGFTTVVSLTEPGLDPAGRVRDLLGLGGPSYEVSHRFTDKYVMRRRLAEVAHPDVPAIGAEVLTDSASLTAFGDRYGYPFIVKPGAGTASFGVHRVDGPDEADAVFSAISRERDVSDHPFLGQYDLDEYVMEEYIDGTLYSAEAFSFAGTHTVLAITEAVTLPGTVVHAGHAVPARLDAAAVASVERMIPAFLDALGYSDGPSHTEFKFSPRGPVVIESQNRIGGALINEMVFAVHGVDMHDLTMKWPHGSVSPIVAAPSASGAAASWLAVAEPGEILEIAGVDGVSADPATLAIDLGGAAPGDVVRSLDGSWDGLGHVAVRAPDTTAAIEFSQAKVADIKVRTKPVES</sequence>